<organism evidence="8 9">
    <name type="scientific">Ignelater luminosus</name>
    <name type="common">Cucubano</name>
    <name type="synonym">Pyrophorus luminosus</name>
    <dbReference type="NCBI Taxonomy" id="2038154"/>
    <lineage>
        <taxon>Eukaryota</taxon>
        <taxon>Metazoa</taxon>
        <taxon>Ecdysozoa</taxon>
        <taxon>Arthropoda</taxon>
        <taxon>Hexapoda</taxon>
        <taxon>Insecta</taxon>
        <taxon>Pterygota</taxon>
        <taxon>Neoptera</taxon>
        <taxon>Endopterygota</taxon>
        <taxon>Coleoptera</taxon>
        <taxon>Polyphaga</taxon>
        <taxon>Elateriformia</taxon>
        <taxon>Elateroidea</taxon>
        <taxon>Elateridae</taxon>
        <taxon>Agrypninae</taxon>
        <taxon>Pyrophorini</taxon>
        <taxon>Ignelater</taxon>
    </lineage>
</organism>
<dbReference type="OrthoDB" id="3941538at2759"/>
<keyword evidence="5" id="KW-1133">Transmembrane helix</keyword>
<evidence type="ECO:0000259" key="7">
    <source>
        <dbReference type="Pfam" id="PF08240"/>
    </source>
</evidence>
<dbReference type="GO" id="GO:0008270">
    <property type="term" value="F:zinc ion binding"/>
    <property type="evidence" value="ECO:0007669"/>
    <property type="project" value="InterPro"/>
</dbReference>
<protein>
    <recommendedName>
        <fullName evidence="10">Sorbitol dehydrogenase</fullName>
    </recommendedName>
</protein>
<comment type="caution">
    <text evidence="8">The sequence shown here is derived from an EMBL/GenBank/DDBJ whole genome shotgun (WGS) entry which is preliminary data.</text>
</comment>
<dbReference type="InterPro" id="IPR013149">
    <property type="entry name" value="ADH-like_C"/>
</dbReference>
<dbReference type="PANTHER" id="PTHR43401:SF2">
    <property type="entry name" value="L-THREONINE 3-DEHYDROGENASE"/>
    <property type="match status" value="1"/>
</dbReference>
<keyword evidence="5" id="KW-0472">Membrane</keyword>
<evidence type="ECO:0000256" key="5">
    <source>
        <dbReference type="SAM" id="Phobius"/>
    </source>
</evidence>
<dbReference type="InterPro" id="IPR002328">
    <property type="entry name" value="ADH_Zn_CS"/>
</dbReference>
<evidence type="ECO:0000313" key="9">
    <source>
        <dbReference type="Proteomes" id="UP000801492"/>
    </source>
</evidence>
<reference evidence="8" key="1">
    <citation type="submission" date="2019-08" db="EMBL/GenBank/DDBJ databases">
        <title>The genome of the North American firefly Photinus pyralis.</title>
        <authorList>
            <consortium name="Photinus pyralis genome working group"/>
            <person name="Fallon T.R."/>
            <person name="Sander Lower S.E."/>
            <person name="Weng J.-K."/>
        </authorList>
    </citation>
    <scope>NUCLEOTIDE SEQUENCE</scope>
    <source>
        <strain evidence="8">TRF0915ILg1</strain>
        <tissue evidence="8">Whole body</tissue>
    </source>
</reference>
<feature type="non-terminal residue" evidence="8">
    <location>
        <position position="1"/>
    </location>
</feature>
<feature type="transmembrane region" description="Helical" evidence="5">
    <location>
        <begin position="456"/>
        <end position="474"/>
    </location>
</feature>
<comment type="similarity">
    <text evidence="4">Belongs to the zinc-containing alcohol dehydrogenase family.</text>
</comment>
<comment type="cofactor">
    <cofactor evidence="4">
        <name>Zn(2+)</name>
        <dbReference type="ChEBI" id="CHEBI:29105"/>
    </cofactor>
</comment>
<dbReference type="Pfam" id="PF00107">
    <property type="entry name" value="ADH_zinc_N"/>
    <property type="match status" value="2"/>
</dbReference>
<keyword evidence="2 4" id="KW-0862">Zinc</keyword>
<feature type="domain" description="Alcohol dehydrogenase-like N-terminal" evidence="7">
    <location>
        <begin position="338"/>
        <end position="424"/>
    </location>
</feature>
<proteinExistence type="inferred from homology"/>
<keyword evidence="3" id="KW-0560">Oxidoreductase</keyword>
<feature type="domain" description="Alcohol dehydrogenase-like C-terminal" evidence="6">
    <location>
        <begin position="464"/>
        <end position="598"/>
    </location>
</feature>
<dbReference type="InterPro" id="IPR050129">
    <property type="entry name" value="Zn_alcohol_dh"/>
</dbReference>
<dbReference type="InterPro" id="IPR011032">
    <property type="entry name" value="GroES-like_sf"/>
</dbReference>
<evidence type="ECO:0000256" key="1">
    <source>
        <dbReference type="ARBA" id="ARBA00022723"/>
    </source>
</evidence>
<evidence type="ECO:0000256" key="4">
    <source>
        <dbReference type="RuleBase" id="RU361277"/>
    </source>
</evidence>
<evidence type="ECO:0000256" key="2">
    <source>
        <dbReference type="ARBA" id="ARBA00022833"/>
    </source>
</evidence>
<dbReference type="SUPFAM" id="SSF50129">
    <property type="entry name" value="GroES-like"/>
    <property type="match status" value="2"/>
</dbReference>
<dbReference type="InterPro" id="IPR036291">
    <property type="entry name" value="NAD(P)-bd_dom_sf"/>
</dbReference>
<dbReference type="PROSITE" id="PS00059">
    <property type="entry name" value="ADH_ZINC"/>
    <property type="match status" value="1"/>
</dbReference>
<feature type="domain" description="Alcohol dehydrogenase-like C-terminal" evidence="6">
    <location>
        <begin position="89"/>
        <end position="204"/>
    </location>
</feature>
<keyword evidence="1 4" id="KW-0479">Metal-binding</keyword>
<keyword evidence="5" id="KW-0812">Transmembrane</keyword>
<accession>A0A8K0G6E3</accession>
<dbReference type="GO" id="GO:0016491">
    <property type="term" value="F:oxidoreductase activity"/>
    <property type="evidence" value="ECO:0007669"/>
    <property type="project" value="UniProtKB-KW"/>
</dbReference>
<sequence length="608" mass="67494">GCDVCHFCHSGNPHYCKAGSIDNTIGIFKDGGWAEYVLVPDVQVHKLPNEITLEQAALTEPVSCISHGWDRISPITVGQKILIIGAGIIGNLWVAVLHLQGHKRVTVSEPNSVRRQLVQKLDTGFDIISPEILNERHCKDPDYLFDLIIDCSGFAPAIEQGFSLLNLGGKLCIFGVAAPTAKICIPPYEIYKKEAIIIGVNINPFSFPKSLGLLESLGDKYLNFNKLGVKTFALKDYKEAIENLHKVNLEVEKINCLYNLRKDKLGSYCRTPEQGRKKSTDARDERYLMQVALRNRLNRRLNEGGLNSRRPAIAPLLTKEHGVTRLRFAREHGEFPCNTNRPFTLGHEFCGTIVDIGAEVKSFSKGDQVAINPSNGCNTCYFCHIGSYNYCKNGGLNSTIGIIRDGGWANYVLVPDEQVHKIPESVTMEQAVLSEPISCLVRGWDLITPIAIGQKILIIGAGIIGNLFAALLHLQGHKKVAISEPNVKRSKLLHINTGYECVTPDELKERQQKDSNYLFDVVMDCSGHPAAIEQGFSLLNCGGKLCLFGLPNPNHKIKLQFNLVFFSISPFDIIVKEARIFGVNINPFTFPKALRLIEAMGDRYENSK</sequence>
<evidence type="ECO:0000259" key="6">
    <source>
        <dbReference type="Pfam" id="PF00107"/>
    </source>
</evidence>
<dbReference type="EMBL" id="VTPC01082762">
    <property type="protein sequence ID" value="KAF2887581.1"/>
    <property type="molecule type" value="Genomic_DNA"/>
</dbReference>
<dbReference type="PANTHER" id="PTHR43401">
    <property type="entry name" value="L-THREONINE 3-DEHYDROGENASE"/>
    <property type="match status" value="1"/>
</dbReference>
<dbReference type="Gene3D" id="3.40.50.720">
    <property type="entry name" value="NAD(P)-binding Rossmann-like Domain"/>
    <property type="match status" value="2"/>
</dbReference>
<evidence type="ECO:0000313" key="8">
    <source>
        <dbReference type="EMBL" id="KAF2887581.1"/>
    </source>
</evidence>
<feature type="domain" description="Alcohol dehydrogenase-like N-terminal" evidence="7">
    <location>
        <begin position="2"/>
        <end position="48"/>
    </location>
</feature>
<dbReference type="Gene3D" id="3.90.180.10">
    <property type="entry name" value="Medium-chain alcohol dehydrogenases, catalytic domain"/>
    <property type="match status" value="2"/>
</dbReference>
<evidence type="ECO:0008006" key="10">
    <source>
        <dbReference type="Google" id="ProtNLM"/>
    </source>
</evidence>
<dbReference type="AlphaFoldDB" id="A0A8K0G6E3"/>
<gene>
    <name evidence="8" type="ORF">ILUMI_18592</name>
</gene>
<dbReference type="InterPro" id="IPR013154">
    <property type="entry name" value="ADH-like_N"/>
</dbReference>
<name>A0A8K0G6E3_IGNLU</name>
<dbReference type="Pfam" id="PF08240">
    <property type="entry name" value="ADH_N"/>
    <property type="match status" value="2"/>
</dbReference>
<evidence type="ECO:0000256" key="3">
    <source>
        <dbReference type="ARBA" id="ARBA00023002"/>
    </source>
</evidence>
<keyword evidence="9" id="KW-1185">Reference proteome</keyword>
<dbReference type="SUPFAM" id="SSF51735">
    <property type="entry name" value="NAD(P)-binding Rossmann-fold domains"/>
    <property type="match status" value="2"/>
</dbReference>
<dbReference type="Proteomes" id="UP000801492">
    <property type="component" value="Unassembled WGS sequence"/>
</dbReference>